<keyword evidence="4" id="KW-0158">Chromosome</keyword>
<dbReference type="EnsemblMetazoa" id="BGLB016398-RA">
    <property type="protein sequence ID" value="BGLB016398-PA"/>
    <property type="gene ID" value="BGLB016398"/>
</dbReference>
<evidence type="ECO:0000313" key="9">
    <source>
        <dbReference type="Proteomes" id="UP000076420"/>
    </source>
</evidence>
<dbReference type="Pfam" id="PF11802">
    <property type="entry name" value="CENP-K"/>
    <property type="match status" value="1"/>
</dbReference>
<sequence length="274" mass="31389">MDINTSEVDMEEIKAQCEHNWRKLKSVQSELQSLPAFPLQNITDTGAVGGEIDGNCSLELLKWHEKRLKAELLLLEENGPSTLPENKEIQRLVLEQNQLKSSEQLEEVLVFFRAKRSEVIDELKREEETSSELQRVNETLKKKLSSCSVETSGESVPSPSHMQDISTKLSKINTKHKFFRNELKQILNQHFPAPQHRTAAATLNESRDIDVSNMLPLSSVIGKLIEQSLNTPAQPYIDIDETIWPYHVELLLRFQIALKDPQNSKRMKLTPFHL</sequence>
<dbReference type="RefSeq" id="XP_013065475.2">
    <property type="nucleotide sequence ID" value="XM_013210021.2"/>
</dbReference>
<dbReference type="PANTHER" id="PTHR14401:SF6">
    <property type="entry name" value="CENTROMERE PROTEIN K"/>
    <property type="match status" value="1"/>
</dbReference>
<reference evidence="8" key="1">
    <citation type="submission" date="2020-05" db="UniProtKB">
        <authorList>
            <consortium name="EnsemblMetazoa"/>
        </authorList>
    </citation>
    <scope>IDENTIFICATION</scope>
    <source>
        <strain evidence="8">BB02</strain>
    </source>
</reference>
<dbReference type="KEGG" id="bgt:106054236"/>
<dbReference type="STRING" id="6526.A0A2C9K7Z0"/>
<dbReference type="GO" id="GO:0005634">
    <property type="term" value="C:nucleus"/>
    <property type="evidence" value="ECO:0007669"/>
    <property type="project" value="UniProtKB-SubCell"/>
</dbReference>
<keyword evidence="6" id="KW-0539">Nucleus</keyword>
<accession>A0A2C9K7Z0</accession>
<evidence type="ECO:0000313" key="8">
    <source>
        <dbReference type="EnsemblMetazoa" id="BGLB016398-PA"/>
    </source>
</evidence>
<proteinExistence type="inferred from homology"/>
<evidence type="ECO:0000256" key="4">
    <source>
        <dbReference type="ARBA" id="ARBA00022454"/>
    </source>
</evidence>
<evidence type="ECO:0008006" key="10">
    <source>
        <dbReference type="Google" id="ProtNLM"/>
    </source>
</evidence>
<gene>
    <name evidence="8" type="primary">106054236</name>
</gene>
<evidence type="ECO:0000256" key="7">
    <source>
        <dbReference type="ARBA" id="ARBA00023328"/>
    </source>
</evidence>
<comment type="similarity">
    <text evidence="3">Belongs to the CENP-K/MCM22 family.</text>
</comment>
<evidence type="ECO:0000256" key="1">
    <source>
        <dbReference type="ARBA" id="ARBA00004123"/>
    </source>
</evidence>
<dbReference type="VEuPathDB" id="VectorBase:BGLAX_043756"/>
<dbReference type="GO" id="GO:0051382">
    <property type="term" value="P:kinetochore assembly"/>
    <property type="evidence" value="ECO:0007669"/>
    <property type="project" value="InterPro"/>
</dbReference>
<protein>
    <recommendedName>
        <fullName evidence="10">Centromere protein K</fullName>
    </recommendedName>
</protein>
<evidence type="ECO:0000256" key="3">
    <source>
        <dbReference type="ARBA" id="ARBA00005795"/>
    </source>
</evidence>
<dbReference type="OrthoDB" id="9445768at2759"/>
<dbReference type="AlphaFoldDB" id="A0A2C9K7Z0"/>
<keyword evidence="5" id="KW-0175">Coiled coil</keyword>
<evidence type="ECO:0000256" key="5">
    <source>
        <dbReference type="ARBA" id="ARBA00023054"/>
    </source>
</evidence>
<organism evidence="8 9">
    <name type="scientific">Biomphalaria glabrata</name>
    <name type="common">Bloodfluke planorb</name>
    <name type="synonym">Freshwater snail</name>
    <dbReference type="NCBI Taxonomy" id="6526"/>
    <lineage>
        <taxon>Eukaryota</taxon>
        <taxon>Metazoa</taxon>
        <taxon>Spiralia</taxon>
        <taxon>Lophotrochozoa</taxon>
        <taxon>Mollusca</taxon>
        <taxon>Gastropoda</taxon>
        <taxon>Heterobranchia</taxon>
        <taxon>Euthyneura</taxon>
        <taxon>Panpulmonata</taxon>
        <taxon>Hygrophila</taxon>
        <taxon>Lymnaeoidea</taxon>
        <taxon>Planorbidae</taxon>
        <taxon>Biomphalaria</taxon>
    </lineage>
</organism>
<dbReference type="Proteomes" id="UP000076420">
    <property type="component" value="Unassembled WGS sequence"/>
</dbReference>
<evidence type="ECO:0000256" key="2">
    <source>
        <dbReference type="ARBA" id="ARBA00004584"/>
    </source>
</evidence>
<dbReference type="InterPro" id="IPR020993">
    <property type="entry name" value="Centromere_CenpK"/>
</dbReference>
<dbReference type="PANTHER" id="PTHR14401">
    <property type="entry name" value="CENTROMERE PROTEIN K"/>
    <property type="match status" value="1"/>
</dbReference>
<dbReference type="VEuPathDB" id="VectorBase:BGLB016398"/>
<keyword evidence="7" id="KW-0137">Centromere</keyword>
<dbReference type="GO" id="GO:0000070">
    <property type="term" value="P:mitotic sister chromatid segregation"/>
    <property type="evidence" value="ECO:0007669"/>
    <property type="project" value="TreeGrafter"/>
</dbReference>
<evidence type="ECO:0000256" key="6">
    <source>
        <dbReference type="ARBA" id="ARBA00023242"/>
    </source>
</evidence>
<dbReference type="GO" id="GO:0000775">
    <property type="term" value="C:chromosome, centromeric region"/>
    <property type="evidence" value="ECO:0007669"/>
    <property type="project" value="UniProtKB-SubCell"/>
</dbReference>
<name>A0A2C9K7Z0_BIOGL</name>
<comment type="subcellular location">
    <subcellularLocation>
        <location evidence="2">Chromosome</location>
        <location evidence="2">Centromere</location>
    </subcellularLocation>
    <subcellularLocation>
        <location evidence="1">Nucleus</location>
    </subcellularLocation>
</comment>